<dbReference type="AlphaFoldDB" id="A0A7I7YA74"/>
<dbReference type="EMBL" id="AP022613">
    <property type="protein sequence ID" value="BBZ37992.1"/>
    <property type="molecule type" value="Genomic_DNA"/>
</dbReference>
<keyword evidence="2" id="KW-1185">Reference proteome</keyword>
<sequence>MVDPDTLLGGEVSGVATDPVRLQSLVLFVRRVVGCHGVPVTTVNQNETGTDPCHLFTAAPVA</sequence>
<proteinExistence type="predicted"/>
<gene>
    <name evidence="1" type="ORF">MCNS_10550</name>
</gene>
<accession>A0A7I7YA74</accession>
<name>A0A7I7YA74_9MYCO</name>
<evidence type="ECO:0000313" key="2">
    <source>
        <dbReference type="Proteomes" id="UP000467385"/>
    </source>
</evidence>
<organism evidence="1 2">
    <name type="scientific">Mycobacterium conspicuum</name>
    <dbReference type="NCBI Taxonomy" id="44010"/>
    <lineage>
        <taxon>Bacteria</taxon>
        <taxon>Bacillati</taxon>
        <taxon>Actinomycetota</taxon>
        <taxon>Actinomycetes</taxon>
        <taxon>Mycobacteriales</taxon>
        <taxon>Mycobacteriaceae</taxon>
        <taxon>Mycobacterium</taxon>
    </lineage>
</organism>
<reference evidence="1 2" key="1">
    <citation type="journal article" date="2019" name="Emerg. Microbes Infect.">
        <title>Comprehensive subspecies identification of 175 nontuberculous mycobacteria species based on 7547 genomic profiles.</title>
        <authorList>
            <person name="Matsumoto Y."/>
            <person name="Kinjo T."/>
            <person name="Motooka D."/>
            <person name="Nabeya D."/>
            <person name="Jung N."/>
            <person name="Uechi K."/>
            <person name="Horii T."/>
            <person name="Iida T."/>
            <person name="Fujita J."/>
            <person name="Nakamura S."/>
        </authorList>
    </citation>
    <scope>NUCLEOTIDE SEQUENCE [LARGE SCALE GENOMIC DNA]</scope>
    <source>
        <strain evidence="1 2">JCM 14738</strain>
    </source>
</reference>
<dbReference type="Proteomes" id="UP000467385">
    <property type="component" value="Chromosome"/>
</dbReference>
<protein>
    <submittedName>
        <fullName evidence="1">Uncharacterized protein</fullName>
    </submittedName>
</protein>
<evidence type="ECO:0000313" key="1">
    <source>
        <dbReference type="EMBL" id="BBZ37992.1"/>
    </source>
</evidence>